<reference evidence="6" key="1">
    <citation type="submission" date="2017-01" db="EMBL/GenBank/DDBJ databases">
        <authorList>
            <person name="Wang Y."/>
            <person name="White M."/>
            <person name="Kvist S."/>
            <person name="Moncalvo J.-M."/>
        </authorList>
    </citation>
    <scope>NUCLEOTIDE SEQUENCE [LARGE SCALE GENOMIC DNA]</scope>
    <source>
        <strain evidence="6">ID-206-W2</strain>
    </source>
</reference>
<comment type="caution">
    <text evidence="5">The sequence shown here is derived from an EMBL/GenBank/DDBJ whole genome shotgun (WGS) entry which is preliminary data.</text>
</comment>
<organism evidence="5 6">
    <name type="scientific">Smittium culicis</name>
    <dbReference type="NCBI Taxonomy" id="133412"/>
    <lineage>
        <taxon>Eukaryota</taxon>
        <taxon>Fungi</taxon>
        <taxon>Fungi incertae sedis</taxon>
        <taxon>Zoopagomycota</taxon>
        <taxon>Kickxellomycotina</taxon>
        <taxon>Harpellomycetes</taxon>
        <taxon>Harpellales</taxon>
        <taxon>Legeriomycetaceae</taxon>
        <taxon>Smittium</taxon>
    </lineage>
</organism>
<dbReference type="InterPro" id="IPR036416">
    <property type="entry name" value="Pept_tRNA_hydro_sf"/>
</dbReference>
<sequence>MSGQTRRLLLVGLGNPLREHSRHNCGKYVVDHIADILKFRWSTHKKINGEVANGSIILTPVEDIPKPGSKSKLAESSEPVKSDQAKVENRVETWLLKSNEFMNLNGLSVRSALKTLNIKASDMFVFHDDMDVDLGKFKLKTRGSPK</sequence>
<evidence type="ECO:0000256" key="4">
    <source>
        <dbReference type="SAM" id="MobiDB-lite"/>
    </source>
</evidence>
<dbReference type="GO" id="GO:0000049">
    <property type="term" value="F:tRNA binding"/>
    <property type="evidence" value="ECO:0007669"/>
    <property type="project" value="UniProtKB-KW"/>
</dbReference>
<feature type="region of interest" description="Disordered" evidence="4">
    <location>
        <begin position="62"/>
        <end position="84"/>
    </location>
</feature>
<keyword evidence="6" id="KW-1185">Reference proteome</keyword>
<evidence type="ECO:0000256" key="3">
    <source>
        <dbReference type="ARBA" id="ARBA00022884"/>
    </source>
</evidence>
<dbReference type="Gene3D" id="3.40.50.1470">
    <property type="entry name" value="Peptidyl-tRNA hydrolase"/>
    <property type="match status" value="1"/>
</dbReference>
<proteinExistence type="predicted"/>
<dbReference type="Proteomes" id="UP000187429">
    <property type="component" value="Unassembled WGS sequence"/>
</dbReference>
<dbReference type="OrthoDB" id="1711136at2759"/>
<evidence type="ECO:0000313" key="6">
    <source>
        <dbReference type="Proteomes" id="UP000187429"/>
    </source>
</evidence>
<protein>
    <submittedName>
        <fullName evidence="5">Peptidyl-tRNA hydrolase</fullName>
    </submittedName>
</protein>
<dbReference type="EMBL" id="LSSM01007055">
    <property type="protein sequence ID" value="OMJ09421.1"/>
    <property type="molecule type" value="Genomic_DNA"/>
</dbReference>
<gene>
    <name evidence="5" type="ORF">AYI69_g10676</name>
</gene>
<dbReference type="PANTHER" id="PTHR17224">
    <property type="entry name" value="PEPTIDYL-TRNA HYDROLASE"/>
    <property type="match status" value="1"/>
</dbReference>
<evidence type="ECO:0000256" key="1">
    <source>
        <dbReference type="ARBA" id="ARBA00022555"/>
    </source>
</evidence>
<dbReference type="InterPro" id="IPR001328">
    <property type="entry name" value="Pept_tRNA_hydro"/>
</dbReference>
<keyword evidence="3" id="KW-0694">RNA-binding</keyword>
<evidence type="ECO:0000256" key="2">
    <source>
        <dbReference type="ARBA" id="ARBA00022801"/>
    </source>
</evidence>
<feature type="compositionally biased region" description="Basic and acidic residues" evidence="4">
    <location>
        <begin position="72"/>
        <end position="84"/>
    </location>
</feature>
<dbReference type="AlphaFoldDB" id="A0A1R1X468"/>
<keyword evidence="2 5" id="KW-0378">Hydrolase</keyword>
<dbReference type="GO" id="GO:0004045">
    <property type="term" value="F:peptidyl-tRNA hydrolase activity"/>
    <property type="evidence" value="ECO:0007669"/>
    <property type="project" value="InterPro"/>
</dbReference>
<dbReference type="PANTHER" id="PTHR17224:SF1">
    <property type="entry name" value="PEPTIDYL-TRNA HYDROLASE"/>
    <property type="match status" value="1"/>
</dbReference>
<accession>A0A1R1X468</accession>
<name>A0A1R1X468_9FUNG</name>
<keyword evidence="1" id="KW-0820">tRNA-binding</keyword>
<evidence type="ECO:0000313" key="5">
    <source>
        <dbReference type="EMBL" id="OMJ09421.1"/>
    </source>
</evidence>
<dbReference type="SUPFAM" id="SSF53178">
    <property type="entry name" value="Peptidyl-tRNA hydrolase-like"/>
    <property type="match status" value="1"/>
</dbReference>
<dbReference type="Pfam" id="PF01195">
    <property type="entry name" value="Pept_tRNA_hydro"/>
    <property type="match status" value="1"/>
</dbReference>